<dbReference type="PATRIC" id="fig|1056807.3.peg.402"/>
<proteinExistence type="predicted"/>
<dbReference type="InterPro" id="IPR048279">
    <property type="entry name" value="MdtK-like"/>
</dbReference>
<evidence type="ECO:0000256" key="2">
    <source>
        <dbReference type="ARBA" id="ARBA00022448"/>
    </source>
</evidence>
<feature type="transmembrane region" description="Helical" evidence="10">
    <location>
        <begin position="139"/>
        <end position="156"/>
    </location>
</feature>
<evidence type="ECO:0000313" key="11">
    <source>
        <dbReference type="EMBL" id="KIC12500.1"/>
    </source>
</evidence>
<dbReference type="NCBIfam" id="TIGR00797">
    <property type="entry name" value="matE"/>
    <property type="match status" value="1"/>
</dbReference>
<feature type="transmembrane region" description="Helical" evidence="10">
    <location>
        <begin position="397"/>
        <end position="417"/>
    </location>
</feature>
<keyword evidence="6 10" id="KW-1133">Transmembrane helix</keyword>
<evidence type="ECO:0000256" key="3">
    <source>
        <dbReference type="ARBA" id="ARBA00022449"/>
    </source>
</evidence>
<dbReference type="NCBIfam" id="NF000263">
    <property type="entry name" value="MATE_multi_NorM"/>
    <property type="match status" value="1"/>
</dbReference>
<sequence length="459" mass="49875">MLLDLNRFSFSVFLKEVRLLAALALPMLLAQVAQVGIGFVDTVMAGGAGKEDLAAVALGSSAFATVYITFMGIMAALNPMIAQLHGAGKTGEVGETGRQGIWFGLFLGIFGMVLMWTAITPFRNWLTLSDYVEGTMAQYMLFTSLAMPAAMVHRALHAYASSLNRPRLIMLVSFAAFVLNVPLNYIFVYGKFGMPALGGAGCGLATMAVFWFSALALWIYIAKEKFFRPFGLTAKFGKPDWAVFKQIWKIGAPIGLSYFLEASAFSFIVFLIAPFGEDYVAAQQVGISLSGILYMIPQSVGSAGTVRIGFSLGRREFSRARYISGVSLVSGWVLAVITVLSLVLFRSPLASIYNNDPAVLSIAATVLLFAGLFQPADFTQCIASYALRGYKITKVPMFIHAAAFWGCGLLPGYLLAYRFDMGIYGFWTALIASLTIAAIALVWCLELCSREMVRLHKVV</sequence>
<feature type="transmembrane region" description="Helical" evidence="10">
    <location>
        <begin position="54"/>
        <end position="79"/>
    </location>
</feature>
<evidence type="ECO:0000256" key="7">
    <source>
        <dbReference type="ARBA" id="ARBA00023065"/>
    </source>
</evidence>
<dbReference type="GO" id="GO:0006811">
    <property type="term" value="P:monoatomic ion transport"/>
    <property type="evidence" value="ECO:0007669"/>
    <property type="project" value="UniProtKB-KW"/>
</dbReference>
<dbReference type="Proteomes" id="UP000829504">
    <property type="component" value="Chromosome"/>
</dbReference>
<evidence type="ECO:0000256" key="8">
    <source>
        <dbReference type="ARBA" id="ARBA00023136"/>
    </source>
</evidence>
<keyword evidence="4" id="KW-1003">Cell membrane</keyword>
<feature type="transmembrane region" description="Helical" evidence="10">
    <location>
        <begin position="322"/>
        <end position="345"/>
    </location>
</feature>
<protein>
    <recommendedName>
        <fullName evidence="9">Multidrug-efflux transporter</fullName>
    </recommendedName>
</protein>
<keyword evidence="5 10" id="KW-0812">Transmembrane</keyword>
<evidence type="ECO:0000313" key="12">
    <source>
        <dbReference type="EMBL" id="UNV86495.1"/>
    </source>
</evidence>
<reference evidence="12 14" key="2">
    <citation type="submission" date="2022-03" db="EMBL/GenBank/DDBJ databases">
        <title>Genome sequencing of Morococcus cerebrosus.</title>
        <authorList>
            <person name="Baek M.-G."/>
            <person name="Yi H."/>
        </authorList>
    </citation>
    <scope>NUCLEOTIDE SEQUENCE [LARGE SCALE GENOMIC DNA]</scope>
    <source>
        <strain evidence="12 14">CIP 81.93</strain>
    </source>
</reference>
<dbReference type="RefSeq" id="WP_039405361.1">
    <property type="nucleotide sequence ID" value="NZ_CP094242.1"/>
</dbReference>
<keyword evidence="14" id="KW-1185">Reference proteome</keyword>
<evidence type="ECO:0000256" key="4">
    <source>
        <dbReference type="ARBA" id="ARBA00022475"/>
    </source>
</evidence>
<keyword evidence="7" id="KW-0406">Ion transport</keyword>
<evidence type="ECO:0000313" key="14">
    <source>
        <dbReference type="Proteomes" id="UP000829504"/>
    </source>
</evidence>
<dbReference type="AlphaFoldDB" id="A0A0C1H242"/>
<feature type="transmembrane region" description="Helical" evidence="10">
    <location>
        <begin position="255"/>
        <end position="275"/>
    </location>
</feature>
<dbReference type="EMBL" id="CP094242">
    <property type="protein sequence ID" value="UNV86495.1"/>
    <property type="molecule type" value="Genomic_DNA"/>
</dbReference>
<feature type="transmembrane region" description="Helical" evidence="10">
    <location>
        <begin position="168"/>
        <end position="190"/>
    </location>
</feature>
<dbReference type="PIRSF" id="PIRSF006603">
    <property type="entry name" value="DinF"/>
    <property type="match status" value="1"/>
</dbReference>
<evidence type="ECO:0000256" key="10">
    <source>
        <dbReference type="SAM" id="Phobius"/>
    </source>
</evidence>
<comment type="subcellular location">
    <subcellularLocation>
        <location evidence="1">Cell inner membrane</location>
        <topology evidence="1">Multi-pass membrane protein</topology>
    </subcellularLocation>
</comment>
<evidence type="ECO:0000256" key="1">
    <source>
        <dbReference type="ARBA" id="ARBA00004429"/>
    </source>
</evidence>
<gene>
    <name evidence="12" type="primary">norM</name>
    <name evidence="11" type="ORF">MCC93_04190</name>
    <name evidence="12" type="ORF">MON37_07255</name>
</gene>
<dbReference type="Proteomes" id="UP000031390">
    <property type="component" value="Unassembled WGS sequence"/>
</dbReference>
<evidence type="ECO:0000256" key="6">
    <source>
        <dbReference type="ARBA" id="ARBA00022989"/>
    </source>
</evidence>
<name>A0A0C1H242_9NEIS</name>
<dbReference type="CDD" id="cd13131">
    <property type="entry name" value="MATE_NorM_like"/>
    <property type="match status" value="1"/>
</dbReference>
<feature type="transmembrane region" description="Helical" evidence="10">
    <location>
        <begin position="100"/>
        <end position="119"/>
    </location>
</feature>
<dbReference type="EMBL" id="JUFZ01000016">
    <property type="protein sequence ID" value="KIC12500.1"/>
    <property type="molecule type" value="Genomic_DNA"/>
</dbReference>
<dbReference type="PANTHER" id="PTHR43298:SF2">
    <property type="entry name" value="FMN_FAD EXPORTER YEEO-RELATED"/>
    <property type="match status" value="1"/>
</dbReference>
<evidence type="ECO:0000256" key="5">
    <source>
        <dbReference type="ARBA" id="ARBA00022692"/>
    </source>
</evidence>
<dbReference type="GO" id="GO:0005886">
    <property type="term" value="C:plasma membrane"/>
    <property type="evidence" value="ECO:0007669"/>
    <property type="project" value="UniProtKB-SubCell"/>
</dbReference>
<feature type="transmembrane region" description="Helical" evidence="10">
    <location>
        <begin position="196"/>
        <end position="221"/>
    </location>
</feature>
<dbReference type="PANTHER" id="PTHR43298">
    <property type="entry name" value="MULTIDRUG RESISTANCE PROTEIN NORM-RELATED"/>
    <property type="match status" value="1"/>
</dbReference>
<accession>A0A0C1H242</accession>
<evidence type="ECO:0000256" key="9">
    <source>
        <dbReference type="ARBA" id="ARBA00031636"/>
    </source>
</evidence>
<evidence type="ECO:0000313" key="13">
    <source>
        <dbReference type="Proteomes" id="UP000031390"/>
    </source>
</evidence>
<dbReference type="GO" id="GO:0015297">
    <property type="term" value="F:antiporter activity"/>
    <property type="evidence" value="ECO:0007669"/>
    <property type="project" value="UniProtKB-KW"/>
</dbReference>
<dbReference type="InterPro" id="IPR002528">
    <property type="entry name" value="MATE_fam"/>
</dbReference>
<keyword evidence="8 10" id="KW-0472">Membrane</keyword>
<feature type="transmembrane region" description="Helical" evidence="10">
    <location>
        <begin position="423"/>
        <end position="445"/>
    </location>
</feature>
<keyword evidence="3" id="KW-0050">Antiport</keyword>
<dbReference type="GO" id="GO:0042910">
    <property type="term" value="F:xenobiotic transmembrane transporter activity"/>
    <property type="evidence" value="ECO:0007669"/>
    <property type="project" value="InterPro"/>
</dbReference>
<feature type="transmembrane region" description="Helical" evidence="10">
    <location>
        <begin position="287"/>
        <end position="310"/>
    </location>
</feature>
<keyword evidence="2" id="KW-0813">Transport</keyword>
<reference evidence="11 13" key="1">
    <citation type="submission" date="2014-12" db="EMBL/GenBank/DDBJ databases">
        <title>Genome sequence of Morococcus cerebrosus.</title>
        <authorList>
            <person name="Shin S.-K."/>
            <person name="Yi H."/>
        </authorList>
    </citation>
    <scope>NUCLEOTIDE SEQUENCE [LARGE SCALE GENOMIC DNA]</scope>
    <source>
        <strain evidence="11 13">CIP 81.93</strain>
    </source>
</reference>
<organism evidence="11 13">
    <name type="scientific">Morococcus cerebrosus</name>
    <dbReference type="NCBI Taxonomy" id="1056807"/>
    <lineage>
        <taxon>Bacteria</taxon>
        <taxon>Pseudomonadati</taxon>
        <taxon>Pseudomonadota</taxon>
        <taxon>Betaproteobacteria</taxon>
        <taxon>Neisseriales</taxon>
        <taxon>Neisseriaceae</taxon>
        <taxon>Morococcus</taxon>
    </lineage>
</organism>
<dbReference type="Pfam" id="PF01554">
    <property type="entry name" value="MatE"/>
    <property type="match status" value="2"/>
</dbReference>
<dbReference type="InterPro" id="IPR050222">
    <property type="entry name" value="MATE_MdtK"/>
</dbReference>
<feature type="transmembrane region" description="Helical" evidence="10">
    <location>
        <begin position="357"/>
        <end position="376"/>
    </location>
</feature>